<sequence length="290" mass="32410">MSDANQLLSNQYIHGKSGCAVILLPGLQGTPLELGSIPRKLVELGHSIYYPKIEGYIAGTGISDYEEWLIQLDGAVELLAQDHQSIALIGLSMGATLALAYQGENQKCAGVVALAPVLAYDGWTIPWYYPLLHLIFTLGIKGWNYKESEPFGLRNLEVRRRVARQVAEQEISEVGASVLTAKHLYQGLRLIDFTKSILREIKSKLLLIGSIDDDVVSPQTIELIKQEVASDTVRIIWLGNSYHIITLDNEREIVVNETVEFIDQIFQQKKSSQIYSDEAKQLMIRARLSD</sequence>
<feature type="active site" description="Nucleophile" evidence="1">
    <location>
        <position position="92"/>
    </location>
</feature>
<dbReference type="Gene3D" id="3.40.50.1820">
    <property type="entry name" value="alpha/beta hydrolase"/>
    <property type="match status" value="1"/>
</dbReference>
<evidence type="ECO:0000313" key="4">
    <source>
        <dbReference type="Proteomes" id="UP000229366"/>
    </source>
</evidence>
<evidence type="ECO:0000256" key="1">
    <source>
        <dbReference type="PIRSR" id="PIRSR017388-1"/>
    </source>
</evidence>
<dbReference type="RefSeq" id="WP_100380197.1">
    <property type="nucleotide sequence ID" value="NZ_CBCSBW010000007.1"/>
</dbReference>
<feature type="domain" description="Serine aminopeptidase S33" evidence="2">
    <location>
        <begin position="62"/>
        <end position="249"/>
    </location>
</feature>
<evidence type="ECO:0000259" key="2">
    <source>
        <dbReference type="Pfam" id="PF12146"/>
    </source>
</evidence>
<dbReference type="PIRSF" id="PIRSF017388">
    <property type="entry name" value="Esterase_lipase"/>
    <property type="match status" value="1"/>
</dbReference>
<dbReference type="GO" id="GO:0052689">
    <property type="term" value="F:carboxylic ester hydrolase activity"/>
    <property type="evidence" value="ECO:0007669"/>
    <property type="project" value="InterPro"/>
</dbReference>
<dbReference type="OrthoDB" id="8612291at2"/>
<dbReference type="EMBL" id="PGTX01000006">
    <property type="protein sequence ID" value="PJI76687.1"/>
    <property type="molecule type" value="Genomic_DNA"/>
</dbReference>
<dbReference type="Pfam" id="PF12146">
    <property type="entry name" value="Hydrolase_4"/>
    <property type="match status" value="1"/>
</dbReference>
<dbReference type="InterPro" id="IPR022742">
    <property type="entry name" value="Hydrolase_4"/>
</dbReference>
<feature type="active site" description="Charge relay system" evidence="1">
    <location>
        <position position="243"/>
    </location>
</feature>
<accession>A0A2M8VIK9</accession>
<evidence type="ECO:0000313" key="3">
    <source>
        <dbReference type="EMBL" id="PJI76687.1"/>
    </source>
</evidence>
<proteinExistence type="predicted"/>
<dbReference type="Proteomes" id="UP000229366">
    <property type="component" value="Unassembled WGS sequence"/>
</dbReference>
<organism evidence="3 4">
    <name type="scientific">Polynucleobacter brandtiae</name>
    <dbReference type="NCBI Taxonomy" id="1938816"/>
    <lineage>
        <taxon>Bacteria</taxon>
        <taxon>Pseudomonadati</taxon>
        <taxon>Pseudomonadota</taxon>
        <taxon>Betaproteobacteria</taxon>
        <taxon>Burkholderiales</taxon>
        <taxon>Burkholderiaceae</taxon>
        <taxon>Polynucleobacter</taxon>
    </lineage>
</organism>
<keyword evidence="4" id="KW-1185">Reference proteome</keyword>
<name>A0A2M8VIK9_9BURK</name>
<reference evidence="3 4" key="1">
    <citation type="submission" date="2017-11" db="EMBL/GenBank/DDBJ databases">
        <title>Genomic Encyclopedia of Type Strains, Phase III (KMG-III): the genomes of soil and plant-associated and newly described type strains.</title>
        <authorList>
            <person name="Whitman W."/>
        </authorList>
    </citation>
    <scope>NUCLEOTIDE SEQUENCE [LARGE SCALE GENOMIC DNA]</scope>
    <source>
        <strain evidence="3 4">UB-Domo-W1</strain>
    </source>
</reference>
<comment type="caution">
    <text evidence="3">The sequence shown here is derived from an EMBL/GenBank/DDBJ whole genome shotgun (WGS) entry which is preliminary data.</text>
</comment>
<dbReference type="InterPro" id="IPR012354">
    <property type="entry name" value="Esterase_lipase"/>
</dbReference>
<dbReference type="AlphaFoldDB" id="A0A2M8VIK9"/>
<feature type="active site" description="Charge relay system" evidence="1">
    <location>
        <position position="213"/>
    </location>
</feature>
<dbReference type="InterPro" id="IPR029058">
    <property type="entry name" value="AB_hydrolase_fold"/>
</dbReference>
<dbReference type="SUPFAM" id="SSF53474">
    <property type="entry name" value="alpha/beta-Hydrolases"/>
    <property type="match status" value="1"/>
</dbReference>
<gene>
    <name evidence="3" type="ORF">B0G85_1891</name>
</gene>
<protein>
    <submittedName>
        <fullName evidence="3">Carboxylesterase</fullName>
    </submittedName>
</protein>